<gene>
    <name evidence="2" type="ORF">METZ01_LOCUS9529</name>
</gene>
<sequence>MKSKKVYINLFIIFLIGFRCMGEQEISIDSINKLISHRNLGLAYLEEERYSDGAREFMSFIAIAPTEASGYANLGWIYLQSPGKLDSAEIMLKHAMELSPDNPDITFLVAKMYELTNRQNEAIEVLQSSLKQSPEHVLTLYQLSEYYRQPSEVFNLEKAEELLFDIVGVNPGNVAAQMKQIELSIKNNHPKAALFSMETVRRILPALPADAVPIFNNAIQLLRENNTDQSLAQALMFHNLLKSTTYYRSGTVELRGNPGPIPGSPIYRFTNLKFPIKDKQENILATVKFVDVTDKIGLQGIRSQATTVVSCDYDSDGDEDLVISQWSDHDQSSKQSIFKNNSGVFKDISGITGINHEGRDIIALTADYDNDGFLDLLFINNLKSRLYKNDGKGKFIDMTSTIGIDFISNGMKAGFFDYDLEGDLDLYVASGSTNQLYRNNADGTFTEVSNKSGTAGKSVKSKDIAFGDFDEDGDVDIFVLNKNGASRFYDNRRQGYFADITTTVGLNFVGQPSTVVSGDYNNDGYLDLFISDLAGEQHAIFQNKGDGTFIKDEPSLSAIDGLTGFVIIQADFADVDNDGYLDLLVAGSPTRTDKYQSGLLLLHNNGHGKYTDASSSLPSELGIIEQVKTADMDSDGDLDIIIMNDHGNVRIMRNDGGNLNNYLKVRLAGLRTGSSKNNYFGFGSKVEVKSGGLYQMRHVDKAVSHFGLGNRAGADVVRVLWSNGVPQNRFNPQNNQTIVETQILKGSCPYLYAWNGNEYAFVTDVLWPSALGMPLGIMAGEPLYAFPNSTDEYLWMPGEKVHARDGKYTLQFTTELWESPYLDNINLVVLDHPESVDVYINETFIPPPYPPFRIYSVAKKYSPLSAVDQLGNDLRNAVLANDQEYTMHLTPGIYQGITELHDLILDFGDLDHADSIFLFLQGWLFPTDASINVNISQSSVTGLIFPQLQVVNRKGNWETVIDNLGFPKGKNKTMIFDLTGKFIVADYRVRIRTNMEIYWDHIFMATDVNNNDLTVVNLQPASADLHYRGFSMISRKDFGSPHIPDYYNITTGQKWRDLTGTYTRYGDVLPLLLESDSKYVIMNAGDEISLEFIASDLPNLPENWRRDFLFYNDGWLKDGDLNTAHGQTLEPLPFHGMSAYPYGFGDAYPTDSDYIEYMNMYNTRTVTTDSFKDAIRNYSKSK</sequence>
<reference evidence="2" key="1">
    <citation type="submission" date="2018-05" db="EMBL/GenBank/DDBJ databases">
        <authorList>
            <person name="Lanie J.A."/>
            <person name="Ng W.-L."/>
            <person name="Kazmierczak K.M."/>
            <person name="Andrzejewski T.M."/>
            <person name="Davidsen T.M."/>
            <person name="Wayne K.J."/>
            <person name="Tettelin H."/>
            <person name="Glass J.I."/>
            <person name="Rusch D."/>
            <person name="Podicherti R."/>
            <person name="Tsui H.-C.T."/>
            <person name="Winkler M.E."/>
        </authorList>
    </citation>
    <scope>NUCLEOTIDE SEQUENCE</scope>
</reference>
<dbReference type="Gene3D" id="2.130.10.130">
    <property type="entry name" value="Integrin alpha, N-terminal"/>
    <property type="match status" value="2"/>
</dbReference>
<dbReference type="PANTHER" id="PTHR16026:SF0">
    <property type="entry name" value="CARTILAGE ACIDIC PROTEIN 1"/>
    <property type="match status" value="1"/>
</dbReference>
<dbReference type="InterPro" id="IPR011990">
    <property type="entry name" value="TPR-like_helical_dom_sf"/>
</dbReference>
<organism evidence="2">
    <name type="scientific">marine metagenome</name>
    <dbReference type="NCBI Taxonomy" id="408172"/>
    <lineage>
        <taxon>unclassified sequences</taxon>
        <taxon>metagenomes</taxon>
        <taxon>ecological metagenomes</taxon>
    </lineage>
</organism>
<keyword evidence="1" id="KW-0732">Signal</keyword>
<evidence type="ECO:0000313" key="2">
    <source>
        <dbReference type="EMBL" id="SUZ56675.1"/>
    </source>
</evidence>
<dbReference type="Pfam" id="PF13517">
    <property type="entry name" value="FG-GAP_3"/>
    <property type="match status" value="3"/>
</dbReference>
<dbReference type="SUPFAM" id="SSF48452">
    <property type="entry name" value="TPR-like"/>
    <property type="match status" value="1"/>
</dbReference>
<accession>A0A381NQ06</accession>
<dbReference type="SUPFAM" id="SSF69318">
    <property type="entry name" value="Integrin alpha N-terminal domain"/>
    <property type="match status" value="2"/>
</dbReference>
<evidence type="ECO:0000256" key="1">
    <source>
        <dbReference type="ARBA" id="ARBA00022729"/>
    </source>
</evidence>
<dbReference type="InterPro" id="IPR027039">
    <property type="entry name" value="Crtac1"/>
</dbReference>
<dbReference type="PANTHER" id="PTHR16026">
    <property type="entry name" value="CARTILAGE ACIDIC PROTEIN 1"/>
    <property type="match status" value="1"/>
</dbReference>
<dbReference type="EMBL" id="UINC01000517">
    <property type="protein sequence ID" value="SUZ56675.1"/>
    <property type="molecule type" value="Genomic_DNA"/>
</dbReference>
<dbReference type="InterPro" id="IPR019734">
    <property type="entry name" value="TPR_rpt"/>
</dbReference>
<dbReference type="SMART" id="SM00028">
    <property type="entry name" value="TPR"/>
    <property type="match status" value="3"/>
</dbReference>
<dbReference type="InterPro" id="IPR028994">
    <property type="entry name" value="Integrin_alpha_N"/>
</dbReference>
<protein>
    <submittedName>
        <fullName evidence="2">Uncharacterized protein</fullName>
    </submittedName>
</protein>
<proteinExistence type="predicted"/>
<dbReference type="AlphaFoldDB" id="A0A381NQ06"/>
<dbReference type="InterPro" id="IPR013517">
    <property type="entry name" value="FG-GAP"/>
</dbReference>
<name>A0A381NQ06_9ZZZZ</name>
<dbReference type="Gene3D" id="1.25.40.10">
    <property type="entry name" value="Tetratricopeptide repeat domain"/>
    <property type="match status" value="1"/>
</dbReference>